<feature type="compositionally biased region" description="Polar residues" evidence="3">
    <location>
        <begin position="118"/>
        <end position="133"/>
    </location>
</feature>
<dbReference type="Proteomes" id="UP000449547">
    <property type="component" value="Unassembled WGS sequence"/>
</dbReference>
<dbReference type="AlphaFoldDB" id="A0A642UXK2"/>
<dbReference type="SMART" id="SM00369">
    <property type="entry name" value="LRR_TYP"/>
    <property type="match status" value="5"/>
</dbReference>
<dbReference type="InterPro" id="IPR003591">
    <property type="entry name" value="Leu-rich_rpt_typical-subtyp"/>
</dbReference>
<feature type="region of interest" description="Disordered" evidence="3">
    <location>
        <begin position="274"/>
        <end position="323"/>
    </location>
</feature>
<dbReference type="SMART" id="SM00365">
    <property type="entry name" value="LRR_SD22"/>
    <property type="match status" value="5"/>
</dbReference>
<feature type="region of interest" description="Disordered" evidence="3">
    <location>
        <begin position="337"/>
        <end position="362"/>
    </location>
</feature>
<dbReference type="SUPFAM" id="SSF52075">
    <property type="entry name" value="Outer arm dynein light chain 1"/>
    <property type="match status" value="1"/>
</dbReference>
<feature type="compositionally biased region" description="Polar residues" evidence="3">
    <location>
        <begin position="212"/>
        <end position="233"/>
    </location>
</feature>
<feature type="region of interest" description="Disordered" evidence="3">
    <location>
        <begin position="1"/>
        <end position="38"/>
    </location>
</feature>
<evidence type="ECO:0000256" key="2">
    <source>
        <dbReference type="ARBA" id="ARBA00022737"/>
    </source>
</evidence>
<evidence type="ECO:0000313" key="4">
    <source>
        <dbReference type="EMBL" id="KAA8906466.1"/>
    </source>
</evidence>
<dbReference type="Pfam" id="PF12799">
    <property type="entry name" value="LRR_4"/>
    <property type="match status" value="1"/>
</dbReference>
<dbReference type="OMA" id="NTILHNS"/>
<feature type="region of interest" description="Disordered" evidence="3">
    <location>
        <begin position="52"/>
        <end position="172"/>
    </location>
</feature>
<dbReference type="GO" id="GO:0031028">
    <property type="term" value="P:septation initiation signaling"/>
    <property type="evidence" value="ECO:0007669"/>
    <property type="project" value="TreeGrafter"/>
</dbReference>
<dbReference type="InterPro" id="IPR001611">
    <property type="entry name" value="Leu-rich_rpt"/>
</dbReference>
<feature type="region of interest" description="Disordered" evidence="3">
    <location>
        <begin position="463"/>
        <end position="482"/>
    </location>
</feature>
<feature type="compositionally biased region" description="Polar residues" evidence="3">
    <location>
        <begin position="13"/>
        <end position="23"/>
    </location>
</feature>
<dbReference type="VEuPathDB" id="FungiDB:DIURU_001044"/>
<dbReference type="PROSITE" id="PS51450">
    <property type="entry name" value="LRR"/>
    <property type="match status" value="4"/>
</dbReference>
<comment type="caution">
    <text evidence="4">The sequence shown here is derived from an EMBL/GenBank/DDBJ whole genome shotgun (WGS) entry which is preliminary data.</text>
</comment>
<dbReference type="OrthoDB" id="7451790at2759"/>
<keyword evidence="1" id="KW-0433">Leucine-rich repeat</keyword>
<sequence>MDGGTSSTSTGTQVKNFIENTPHVSEGRRSQTNSEYQRRLKYQANADFEGNESVMAGSVPNTFHHKKGSPARTKDSIGSALMEETSHVTTDEPPITTSTLRGKRLSLPDHTQQPPPQFNISDSVDLPENSNGGDKTADWMPDGLDEKWVTDDNVEGDDAREETPLDIPSGETMIRNSVEAEIPQWKVVQQEFQNGQKDRFNKFFEDAEPDESNSSTISGTNDNGNFGDQNNIGRGQYQFPPGTQSSPLKESPIKLFQDDYNTYTKNRMDGCIHKFKTKKSGESPQESNKAAPQAPGPIPAAPLDSKGSGPTLEKSSKQPADYMKDGNDLLRRIQGRGYQGNHNAYPSISNSMTTATSTPKPKRITADFGNDGDMSWTSSESFDNDDDINTLKKNNRDTMATMEMVNDMSHSRQDDEYTDIEPLPGRLQDEIIHEEQEDDDQYTNDSADYDQYSDSEIFEEIPASAPITASQPSAFKTPDTEDVDTNDQILKRLEILVTAIQAANFPALTDTIEKLAVQTQKAEASNGTEVLDNAEVSTEFPPATNFEEVSRIIQFKRKSQLSLRPQNNQGRELNLSKAHKERKIKNIPPGTYATSVGGMRFDSSRQSWIGAPEETVLDQIEDLQSDNEVVASMQPSAMRKSRRRAGNLEVSFVGALDEGDVSRVSNVSRVSSRFNPEVTRISQIGDTSYGQMRQALTSILGEVFADRNSSGDLQSIEEVDLASHRLESVKELKGFLPGLKKINLSKNRLVFLEGVNSGVKELDVSDNMLNNLTTFAHLTKLYRLNAARNQILGFSCLSTCDTLSILNISGNKITSLKGVERLVCLTELNCSHNSLTNEVDCSKLKLPNLIKLNLSNNEITLVTSINALPKLVVLNLNENKLTKITCETRHTNLKKLELKFNQMRILNLRPYPQLRILRIDGNALGVSDFHRLNNLEELSAKCQSSPNIVDSVVKGACDVRMLDLSGNQFFDIIYFSHKSFERGVQANSFKNLNKLVLVAMDLCKIPPSFSNMFPNVRSLNLNFNRLTDISGLSELQNLKKLYLVSNEIRRVKSVCNGLTGARNSLKVLDLRLNPCTVDMYPYVFSPEESKGNSNSSTTYIRLDRPDDIDTFVIHYDTINRNGEPEWNKRDAEYIKRSEANYTRRKKYELYMLEFFKQLRKFDGTTVSSTRRKDLMEEYQQNSIESSGSATIS</sequence>
<feature type="compositionally biased region" description="Polar residues" evidence="3">
    <location>
        <begin position="340"/>
        <end position="359"/>
    </location>
</feature>
<dbReference type="PANTHER" id="PTHR47566:SF1">
    <property type="entry name" value="PROTEIN NUD1"/>
    <property type="match status" value="1"/>
</dbReference>
<dbReference type="SUPFAM" id="SSF52058">
    <property type="entry name" value="L domain-like"/>
    <property type="match status" value="1"/>
</dbReference>
<dbReference type="InterPro" id="IPR032675">
    <property type="entry name" value="LRR_dom_sf"/>
</dbReference>
<dbReference type="GO" id="GO:1902412">
    <property type="term" value="P:regulation of mitotic cytokinesis"/>
    <property type="evidence" value="ECO:0007669"/>
    <property type="project" value="TreeGrafter"/>
</dbReference>
<gene>
    <name evidence="4" type="ORF">DIURU_001044</name>
</gene>
<name>A0A642UXK2_DIURU</name>
<keyword evidence="2" id="KW-0677">Repeat</keyword>
<feature type="region of interest" description="Disordered" evidence="3">
    <location>
        <begin position="197"/>
        <end position="254"/>
    </location>
</feature>
<dbReference type="Gene3D" id="3.80.10.10">
    <property type="entry name" value="Ribonuclease Inhibitor"/>
    <property type="match status" value="3"/>
</dbReference>
<accession>A0A642UXK2</accession>
<evidence type="ECO:0000313" key="5">
    <source>
        <dbReference type="Proteomes" id="UP000449547"/>
    </source>
</evidence>
<evidence type="ECO:0000256" key="3">
    <source>
        <dbReference type="SAM" id="MobiDB-lite"/>
    </source>
</evidence>
<dbReference type="RefSeq" id="XP_034014176.1">
    <property type="nucleotide sequence ID" value="XM_034153545.1"/>
</dbReference>
<dbReference type="PANTHER" id="PTHR47566">
    <property type="match status" value="1"/>
</dbReference>
<keyword evidence="5" id="KW-1185">Reference proteome</keyword>
<protein>
    <submittedName>
        <fullName evidence="4">Uncharacterized protein</fullName>
    </submittedName>
</protein>
<proteinExistence type="predicted"/>
<dbReference type="GO" id="GO:0061499">
    <property type="term" value="C:outer plaque of mitotic spindle pole body"/>
    <property type="evidence" value="ECO:0007669"/>
    <property type="project" value="TreeGrafter"/>
</dbReference>
<dbReference type="EMBL" id="SWFT01000034">
    <property type="protein sequence ID" value="KAA8906466.1"/>
    <property type="molecule type" value="Genomic_DNA"/>
</dbReference>
<dbReference type="GO" id="GO:0035591">
    <property type="term" value="F:signaling adaptor activity"/>
    <property type="evidence" value="ECO:0007669"/>
    <property type="project" value="TreeGrafter"/>
</dbReference>
<dbReference type="InterPro" id="IPR025875">
    <property type="entry name" value="Leu-rich_rpt_4"/>
</dbReference>
<feature type="compositionally biased region" description="Low complexity" evidence="3">
    <location>
        <begin position="1"/>
        <end position="12"/>
    </location>
</feature>
<evidence type="ECO:0000256" key="1">
    <source>
        <dbReference type="ARBA" id="ARBA00022614"/>
    </source>
</evidence>
<reference evidence="4 5" key="1">
    <citation type="submission" date="2019-07" db="EMBL/GenBank/DDBJ databases">
        <title>Genome assembly of two rare yeast pathogens: Diutina rugosa and Trichomonascus ciferrii.</title>
        <authorList>
            <person name="Mixao V."/>
            <person name="Saus E."/>
            <person name="Hansen A."/>
            <person name="Lass-Flor C."/>
            <person name="Gabaldon T."/>
        </authorList>
    </citation>
    <scope>NUCLEOTIDE SEQUENCE [LARGE SCALE GENOMIC DNA]</scope>
    <source>
        <strain evidence="4 5">CBS 613</strain>
    </source>
</reference>
<dbReference type="InterPro" id="IPR052574">
    <property type="entry name" value="CDIRP"/>
</dbReference>
<organism evidence="4 5">
    <name type="scientific">Diutina rugosa</name>
    <name type="common">Yeast</name>
    <name type="synonym">Candida rugosa</name>
    <dbReference type="NCBI Taxonomy" id="5481"/>
    <lineage>
        <taxon>Eukaryota</taxon>
        <taxon>Fungi</taxon>
        <taxon>Dikarya</taxon>
        <taxon>Ascomycota</taxon>
        <taxon>Saccharomycotina</taxon>
        <taxon>Pichiomycetes</taxon>
        <taxon>Debaryomycetaceae</taxon>
        <taxon>Diutina</taxon>
    </lineage>
</organism>
<dbReference type="GeneID" id="54779697"/>